<dbReference type="CDD" id="cd01545">
    <property type="entry name" value="PBP1_SalR"/>
    <property type="match status" value="1"/>
</dbReference>
<gene>
    <name evidence="5" type="ORF">R0137_03600</name>
</gene>
<dbReference type="PANTHER" id="PTHR30146:SF153">
    <property type="entry name" value="LACTOSE OPERON REPRESSOR"/>
    <property type="match status" value="1"/>
</dbReference>
<dbReference type="SMART" id="SM00354">
    <property type="entry name" value="HTH_LACI"/>
    <property type="match status" value="1"/>
</dbReference>
<keyword evidence="3" id="KW-0804">Transcription</keyword>
<reference evidence="5 6" key="1">
    <citation type="submission" date="2023-10" db="EMBL/GenBank/DDBJ databases">
        <title>Two novel species belonging to the OM43/NOR5 clade.</title>
        <authorList>
            <person name="Park M."/>
        </authorList>
    </citation>
    <scope>NUCLEOTIDE SEQUENCE [LARGE SCALE GENOMIC DNA]</scope>
    <source>
        <strain evidence="5 6">IMCC45268</strain>
    </source>
</reference>
<dbReference type="Pfam" id="PF13377">
    <property type="entry name" value="Peripla_BP_3"/>
    <property type="match status" value="1"/>
</dbReference>
<dbReference type="EMBL" id="CP136865">
    <property type="protein sequence ID" value="WOJ97664.1"/>
    <property type="molecule type" value="Genomic_DNA"/>
</dbReference>
<dbReference type="Gene3D" id="1.10.260.40">
    <property type="entry name" value="lambda repressor-like DNA-binding domains"/>
    <property type="match status" value="1"/>
</dbReference>
<keyword evidence="6" id="KW-1185">Reference proteome</keyword>
<dbReference type="SUPFAM" id="SSF53822">
    <property type="entry name" value="Periplasmic binding protein-like I"/>
    <property type="match status" value="1"/>
</dbReference>
<feature type="domain" description="HTH lacI-type" evidence="4">
    <location>
        <begin position="29"/>
        <end position="83"/>
    </location>
</feature>
<dbReference type="PANTHER" id="PTHR30146">
    <property type="entry name" value="LACI-RELATED TRANSCRIPTIONAL REPRESSOR"/>
    <property type="match status" value="1"/>
</dbReference>
<dbReference type="Gene3D" id="3.40.50.2300">
    <property type="match status" value="2"/>
</dbReference>
<dbReference type="GO" id="GO:0003677">
    <property type="term" value="F:DNA binding"/>
    <property type="evidence" value="ECO:0007669"/>
    <property type="project" value="UniProtKB-KW"/>
</dbReference>
<dbReference type="InterPro" id="IPR028082">
    <property type="entry name" value="Peripla_BP_I"/>
</dbReference>
<organism evidence="5 6">
    <name type="scientific">Congregibacter brevis</name>
    <dbReference type="NCBI Taxonomy" id="3081201"/>
    <lineage>
        <taxon>Bacteria</taxon>
        <taxon>Pseudomonadati</taxon>
        <taxon>Pseudomonadota</taxon>
        <taxon>Gammaproteobacteria</taxon>
        <taxon>Cellvibrionales</taxon>
        <taxon>Halieaceae</taxon>
        <taxon>Congregibacter</taxon>
    </lineage>
</organism>
<evidence type="ECO:0000313" key="5">
    <source>
        <dbReference type="EMBL" id="WOJ97664.1"/>
    </source>
</evidence>
<dbReference type="CDD" id="cd01392">
    <property type="entry name" value="HTH_LacI"/>
    <property type="match status" value="1"/>
</dbReference>
<protein>
    <submittedName>
        <fullName evidence="5">LacI family DNA-binding transcriptional regulator</fullName>
    </submittedName>
</protein>
<evidence type="ECO:0000313" key="6">
    <source>
        <dbReference type="Proteomes" id="UP001626549"/>
    </source>
</evidence>
<keyword evidence="1" id="KW-0805">Transcription regulation</keyword>
<dbReference type="PROSITE" id="PS00356">
    <property type="entry name" value="HTH_LACI_1"/>
    <property type="match status" value="1"/>
</dbReference>
<dbReference type="InterPro" id="IPR010982">
    <property type="entry name" value="Lambda_DNA-bd_dom_sf"/>
</dbReference>
<evidence type="ECO:0000259" key="4">
    <source>
        <dbReference type="PROSITE" id="PS50932"/>
    </source>
</evidence>
<dbReference type="PRINTS" id="PR00036">
    <property type="entry name" value="HTHLACI"/>
</dbReference>
<dbReference type="InterPro" id="IPR046335">
    <property type="entry name" value="LacI/GalR-like_sensor"/>
</dbReference>
<dbReference type="InterPro" id="IPR000843">
    <property type="entry name" value="HTH_LacI"/>
</dbReference>
<evidence type="ECO:0000256" key="2">
    <source>
        <dbReference type="ARBA" id="ARBA00023125"/>
    </source>
</evidence>
<name>A0ABZ0IFP4_9GAMM</name>
<dbReference type="Proteomes" id="UP001626549">
    <property type="component" value="Chromosome"/>
</dbReference>
<dbReference type="Pfam" id="PF00356">
    <property type="entry name" value="LacI"/>
    <property type="match status" value="1"/>
</dbReference>
<evidence type="ECO:0000256" key="3">
    <source>
        <dbReference type="ARBA" id="ARBA00023163"/>
    </source>
</evidence>
<proteinExistence type="predicted"/>
<evidence type="ECO:0000256" key="1">
    <source>
        <dbReference type="ARBA" id="ARBA00023015"/>
    </source>
</evidence>
<dbReference type="RefSeq" id="WP_407328608.1">
    <property type="nucleotide sequence ID" value="NZ_CP136865.1"/>
</dbReference>
<dbReference type="SUPFAM" id="SSF47413">
    <property type="entry name" value="lambda repressor-like DNA-binding domains"/>
    <property type="match status" value="1"/>
</dbReference>
<dbReference type="PROSITE" id="PS50932">
    <property type="entry name" value="HTH_LACI_2"/>
    <property type="match status" value="1"/>
</dbReference>
<sequence length="363" mass="40152">MARSNRKPEVDYAAAAKRWAESNSSGRKPTMQDVAHLAGVSKKTISRIINDSPSVNEVTRRGIQQLIREIGYRPDPQARGLASKRSFLVGLITDNPTPQYVVNIQHGILDVLRQTGYELVVHPCDRKSDSFLEDAKRFIEVQKLYGVILTPSVSEDERLAEELRELGCAYIRIASIALDMESRMIVTNDREGGKAAARHLAKLGHTRIACVTGRRSFRSSTERIAGFEEGLAEHGLSVLPEYMLGGDYTFESGLALGADLLDLDPPPTAVFAANDEMAAGILQALHVAGRTPPDSLSVVGFDDFETATRVWPRLTTARTPARKIGRLAAERLFEFYDGDREIVAENETIPELVERDSTRRPSH</sequence>
<accession>A0ABZ0IFP4</accession>
<keyword evidence="2 5" id="KW-0238">DNA-binding</keyword>